<gene>
    <name evidence="1" type="primary">WBGene00109028</name>
</gene>
<reference evidence="2" key="1">
    <citation type="journal article" date="2008" name="Nat. Genet.">
        <title>The Pristionchus pacificus genome provides a unique perspective on nematode lifestyle and parasitism.</title>
        <authorList>
            <person name="Dieterich C."/>
            <person name="Clifton S.W."/>
            <person name="Schuster L.N."/>
            <person name="Chinwalla A."/>
            <person name="Delehaunty K."/>
            <person name="Dinkelacker I."/>
            <person name="Fulton L."/>
            <person name="Fulton R."/>
            <person name="Godfrey J."/>
            <person name="Minx P."/>
            <person name="Mitreva M."/>
            <person name="Roeseler W."/>
            <person name="Tian H."/>
            <person name="Witte H."/>
            <person name="Yang S.P."/>
            <person name="Wilson R.K."/>
            <person name="Sommer R.J."/>
        </authorList>
    </citation>
    <scope>NUCLEOTIDE SEQUENCE [LARGE SCALE GENOMIC DNA]</scope>
    <source>
        <strain evidence="2">PS312</strain>
    </source>
</reference>
<keyword evidence="2" id="KW-1185">Reference proteome</keyword>
<reference evidence="1" key="2">
    <citation type="submission" date="2022-06" db="UniProtKB">
        <authorList>
            <consortium name="EnsemblMetazoa"/>
        </authorList>
    </citation>
    <scope>IDENTIFICATION</scope>
    <source>
        <strain evidence="1">PS312</strain>
    </source>
</reference>
<protein>
    <submittedName>
        <fullName evidence="1">Uncharacterized protein</fullName>
    </submittedName>
</protein>
<organism evidence="1 2">
    <name type="scientific">Pristionchus pacificus</name>
    <name type="common">Parasitic nematode worm</name>
    <dbReference type="NCBI Taxonomy" id="54126"/>
    <lineage>
        <taxon>Eukaryota</taxon>
        <taxon>Metazoa</taxon>
        <taxon>Ecdysozoa</taxon>
        <taxon>Nematoda</taxon>
        <taxon>Chromadorea</taxon>
        <taxon>Rhabditida</taxon>
        <taxon>Rhabditina</taxon>
        <taxon>Diplogasteromorpha</taxon>
        <taxon>Diplogasteroidea</taxon>
        <taxon>Neodiplogasteridae</taxon>
        <taxon>Pristionchus</taxon>
    </lineage>
</organism>
<evidence type="ECO:0000313" key="1">
    <source>
        <dbReference type="EnsemblMetazoa" id="PPA19474.1"/>
    </source>
</evidence>
<dbReference type="EnsemblMetazoa" id="PPA19474.1">
    <property type="protein sequence ID" value="PPA19474.1"/>
    <property type="gene ID" value="WBGene00109028"/>
</dbReference>
<accession>A0A2A6B9A2</accession>
<dbReference type="AlphaFoldDB" id="A0A2A6B9A2"/>
<proteinExistence type="predicted"/>
<evidence type="ECO:0000313" key="2">
    <source>
        <dbReference type="Proteomes" id="UP000005239"/>
    </source>
</evidence>
<sequence length="448" mass="51841">MRVSLLLFSFFLIHSMGAVREPSASYRLGRIALRNIPKYTHINGTEIWLKLDSLEKNAIAPGPGPAIIHAPDFEYLCKVFYCHNENKRYCEPLCTRRALQFDYKSFFDRLDNINSTEPTPNKEACLKDCIDLCGPNDCKKQCVDLVDIHFEYKNRKEMHLSLLLFSSCLLLAVLAKDTALWKDTIINLKRIPNFFYVNGVEVVKKLDALEEVAFRPPLTPGHGPEYEYLCRLFYCHNENKNNCNELCTEHTKKVDDKLVDEHIRSINSSQPWASAGKKECDKLVQIHFSFENRVEYEQEVKELFKPSEPFLFWKGALVTLSMVSDLKHIDAWGIIQHLKTFENTTDFLPENEYLCRIAYCHNEHALSHCGKVCAEVAPRIDHDIIEYVIRTPAPPAPSKDACKMECSAMCGKNDCKKECSVLCAVHFSYDNRKQYESDFKRMFMRIFD</sequence>
<dbReference type="Proteomes" id="UP000005239">
    <property type="component" value="Unassembled WGS sequence"/>
</dbReference>
<accession>A0A8R1UCB8</accession>
<name>A0A2A6B9A2_PRIPA</name>